<sequence>MSAKTNGSPPAQRHTADNLSDQLGVIIVQMGRIMRTQVSNQDRAEIIVEHARKKMLDATDSFHSTLDDLEIEIMRAKAVFLRDLDQLRGQKQQNAAATTQVAPPAPMVIDLDGLKPSGPTIPVAPMMASGSSAFVANHGIPKAEGKPVAPFPDMGAPVIPPSKPADAVPFARAKPSVDQKHPSPKQTKQPTPKPAHKPAPRSNPPSGRMANKPNPMASTQNQVPRPSATAPPSAPAMAPAPPPVPTAPMPVPTAQMSVAPAAPMAPVNATQAPPPAASNVPATTQIPFTNATFTLDPTNHDAMMPSGGGDTNLDMPMIDMDTFGTGGSGSQGDAGNNDTTMDDLDHFFDLGVDNSNNNNDSTDFNNIDDYMNGNFDFDGFE</sequence>
<organism evidence="2 3">
    <name type="scientific">Gnomoniopsis smithogilvyi</name>
    <dbReference type="NCBI Taxonomy" id="1191159"/>
    <lineage>
        <taxon>Eukaryota</taxon>
        <taxon>Fungi</taxon>
        <taxon>Dikarya</taxon>
        <taxon>Ascomycota</taxon>
        <taxon>Pezizomycotina</taxon>
        <taxon>Sordariomycetes</taxon>
        <taxon>Sordariomycetidae</taxon>
        <taxon>Diaporthales</taxon>
        <taxon>Gnomoniaceae</taxon>
        <taxon>Gnomoniopsis</taxon>
    </lineage>
</organism>
<dbReference type="OrthoDB" id="5409998at2759"/>
<protein>
    <submittedName>
        <fullName evidence="2">Uncharacterized protein</fullName>
    </submittedName>
</protein>
<dbReference type="Proteomes" id="UP001140453">
    <property type="component" value="Unassembled WGS sequence"/>
</dbReference>
<comment type="caution">
    <text evidence="2">The sequence shown here is derived from an EMBL/GenBank/DDBJ whole genome shotgun (WGS) entry which is preliminary data.</text>
</comment>
<accession>A0A9W9CXR6</accession>
<name>A0A9W9CXR6_9PEZI</name>
<evidence type="ECO:0000313" key="3">
    <source>
        <dbReference type="Proteomes" id="UP001140453"/>
    </source>
</evidence>
<evidence type="ECO:0000256" key="1">
    <source>
        <dbReference type="SAM" id="MobiDB-lite"/>
    </source>
</evidence>
<reference evidence="2" key="1">
    <citation type="submission" date="2022-10" db="EMBL/GenBank/DDBJ databases">
        <title>Tapping the CABI collections for fungal endophytes: first genome assemblies for Collariella, Neodidymelliopsis, Ascochyta clinopodiicola, Didymella pomorum, Didymosphaeria variabile, Neocosmospora piperis and Neocucurbitaria cava.</title>
        <authorList>
            <person name="Hill R."/>
        </authorList>
    </citation>
    <scope>NUCLEOTIDE SEQUENCE</scope>
    <source>
        <strain evidence="2">IMI 355082</strain>
    </source>
</reference>
<dbReference type="AlphaFoldDB" id="A0A9W9CXR6"/>
<feature type="region of interest" description="Disordered" evidence="1">
    <location>
        <begin position="146"/>
        <end position="251"/>
    </location>
</feature>
<proteinExistence type="predicted"/>
<evidence type="ECO:0000313" key="2">
    <source>
        <dbReference type="EMBL" id="KAJ4391431.1"/>
    </source>
</evidence>
<gene>
    <name evidence="2" type="ORF">N0V93_005048</name>
</gene>
<keyword evidence="3" id="KW-1185">Reference proteome</keyword>
<feature type="compositionally biased region" description="Pro residues" evidence="1">
    <location>
        <begin position="232"/>
        <end position="251"/>
    </location>
</feature>
<dbReference type="EMBL" id="JAPEVB010000003">
    <property type="protein sequence ID" value="KAJ4391431.1"/>
    <property type="molecule type" value="Genomic_DNA"/>
</dbReference>